<proteinExistence type="predicted"/>
<dbReference type="InterPro" id="IPR045748">
    <property type="entry name" value="DcaP"/>
</dbReference>
<evidence type="ECO:0000256" key="2">
    <source>
        <dbReference type="SAM" id="MobiDB-lite"/>
    </source>
</evidence>
<comment type="caution">
    <text evidence="3">The sequence shown here is derived from an EMBL/GenBank/DDBJ whole genome shotgun (WGS) entry which is preliminary data.</text>
</comment>
<dbReference type="Proteomes" id="UP000052052">
    <property type="component" value="Unassembled WGS sequence"/>
</dbReference>
<reference evidence="3 4" key="1">
    <citation type="submission" date="2015-05" db="EMBL/GenBank/DDBJ databases">
        <title>Genome sequencing and analysis of members of genus Stenotrophomonas.</title>
        <authorList>
            <person name="Patil P.P."/>
            <person name="Midha S."/>
            <person name="Patil P.B."/>
        </authorList>
    </citation>
    <scope>NUCLEOTIDE SEQUENCE [LARGE SCALE GENOMIC DNA]</scope>
    <source>
        <strain evidence="3 4">DSM 21858</strain>
    </source>
</reference>
<organism evidence="3 4">
    <name type="scientific">Pseudoxanthomonas dokdonensis</name>
    <dbReference type="NCBI Taxonomy" id="344882"/>
    <lineage>
        <taxon>Bacteria</taxon>
        <taxon>Pseudomonadati</taxon>
        <taxon>Pseudomonadota</taxon>
        <taxon>Gammaproteobacteria</taxon>
        <taxon>Lysobacterales</taxon>
        <taxon>Lysobacteraceae</taxon>
        <taxon>Pseudoxanthomonas</taxon>
    </lineage>
</organism>
<evidence type="ECO:0000256" key="1">
    <source>
        <dbReference type="SAM" id="Coils"/>
    </source>
</evidence>
<feature type="region of interest" description="Disordered" evidence="2">
    <location>
        <begin position="96"/>
        <end position="126"/>
    </location>
</feature>
<protein>
    <submittedName>
        <fullName evidence="3">Porin</fullName>
    </submittedName>
</protein>
<keyword evidence="4" id="KW-1185">Reference proteome</keyword>
<dbReference type="PATRIC" id="fig|344882.3.peg.2984"/>
<dbReference type="AlphaFoldDB" id="A0A0R0CJT4"/>
<feature type="region of interest" description="Disordered" evidence="2">
    <location>
        <begin position="41"/>
        <end position="63"/>
    </location>
</feature>
<dbReference type="STRING" id="344882.ABB29_08165"/>
<dbReference type="Pfam" id="PF19577">
    <property type="entry name" value="DcaP"/>
    <property type="match status" value="1"/>
</dbReference>
<name>A0A0R0CJT4_9GAMM</name>
<accession>A0A0R0CJT4</accession>
<dbReference type="EMBL" id="LDJL01000007">
    <property type="protein sequence ID" value="KRG70221.1"/>
    <property type="molecule type" value="Genomic_DNA"/>
</dbReference>
<feature type="coiled-coil region" evidence="1">
    <location>
        <begin position="11"/>
        <end position="38"/>
    </location>
</feature>
<gene>
    <name evidence="3" type="ORF">ABB29_08165</name>
</gene>
<sequence length="479" mass="51882">MAQSGSDTASASELRAEITAMRQQLDALERRLQALEAPGAQGRAIAPVNSPPAAPASVADGAQTEPAGVVASAAVSPPDTQSMMSVPGVEASVLAPRESVSDPSLAASRPDSQAAPTDAELKGFMPIPGTETRFRIGGYAKLDAMYDPHAVGNDDNFVTSLIPLDDTPGTDAANFNLHAKQTRFNLEARRPTPLGNLRFYLENDFYGSSSGYEYRLRHAYGQIGNTYAGYGYSNFMDADALPDTLDFEGPGSTIFLFIAGVQHSFKLGRHLHLSVAAEDPQTQLDGGNAQVDGVTNAMPDLSARLRLERERGHLQLAGLYRRLGYIDGDDKHHDQAGGLSLTGSRSLGDRDLLLFGGHWGQGMARYVSDIGGSNRDAVIDSQGRLHALTSYGGYFGYTHYWSADWRSNLVYGRLHMPDEDFLAGDAFADSRYGALNLIWSRVPSWTMGMELLYGQYQQQDGRDGDALRLQGSLQYNFIK</sequence>
<evidence type="ECO:0000313" key="3">
    <source>
        <dbReference type="EMBL" id="KRG70221.1"/>
    </source>
</evidence>
<evidence type="ECO:0000313" key="4">
    <source>
        <dbReference type="Proteomes" id="UP000052052"/>
    </source>
</evidence>
<keyword evidence="1" id="KW-0175">Coiled coil</keyword>
<dbReference type="SUPFAM" id="SSF56935">
    <property type="entry name" value="Porins"/>
    <property type="match status" value="1"/>
</dbReference>